<dbReference type="KEGG" id="tle:Tlet_0155"/>
<proteinExistence type="predicted"/>
<dbReference type="OrthoDB" id="9806086at2"/>
<dbReference type="HOGENOM" id="CLU_137228_2_3_0"/>
<dbReference type="Proteomes" id="UP000002016">
    <property type="component" value="Chromosome"/>
</dbReference>
<dbReference type="InterPro" id="IPR003779">
    <property type="entry name" value="CMD-like"/>
</dbReference>
<dbReference type="Gene3D" id="1.20.1290.10">
    <property type="entry name" value="AhpD-like"/>
    <property type="match status" value="1"/>
</dbReference>
<evidence type="ECO:0000259" key="1">
    <source>
        <dbReference type="Pfam" id="PF02627"/>
    </source>
</evidence>
<reference evidence="2 3" key="2">
    <citation type="journal article" date="2009" name="Proc. Natl. Acad. Sci. U.S.A.">
        <title>On the chimeric nature, thermophilic origin, and phylogenetic placement of the Thermotogales.</title>
        <authorList>
            <person name="Zhaxybayeva O."/>
            <person name="Swithers K.S."/>
            <person name="Lapierre P."/>
            <person name="Fournier G.P."/>
            <person name="Bickhart D.M."/>
            <person name="DeBoy R.T."/>
            <person name="Nelson K.E."/>
            <person name="Nesbo C.L."/>
            <person name="Doolittle W.F."/>
            <person name="Gogarten J.P."/>
            <person name="Noll K.M."/>
        </authorList>
    </citation>
    <scope>NUCLEOTIDE SEQUENCE [LARGE SCALE GENOMIC DNA]</scope>
    <source>
        <strain evidence="3">ATCC BAA-301 / DSM 14385 / NBRC 107922 / TMO</strain>
    </source>
</reference>
<dbReference type="eggNOG" id="COG0599">
    <property type="taxonomic scope" value="Bacteria"/>
</dbReference>
<dbReference type="RefSeq" id="WP_012002206.1">
    <property type="nucleotide sequence ID" value="NC_009828.1"/>
</dbReference>
<dbReference type="AlphaFoldDB" id="A8F3J1"/>
<keyword evidence="3" id="KW-1185">Reference proteome</keyword>
<dbReference type="InterPro" id="IPR029032">
    <property type="entry name" value="AhpD-like"/>
</dbReference>
<dbReference type="SUPFAM" id="SSF69118">
    <property type="entry name" value="AhpD-like"/>
    <property type="match status" value="1"/>
</dbReference>
<name>A8F3J1_PSELT</name>
<gene>
    <name evidence="2" type="ordered locus">Tlet_0155</name>
</gene>
<keyword evidence="2" id="KW-0560">Oxidoreductase</keyword>
<evidence type="ECO:0000313" key="3">
    <source>
        <dbReference type="Proteomes" id="UP000002016"/>
    </source>
</evidence>
<sequence length="120" mass="13916">MLKDFISYRQKLNDLINKKGNLHTKRFMNLDSQVYEQGALDTKTKEMLGLVASMVLRCNDCITYHMIRLFQLGTTDEEYFELFNVALIVGGSIVIPHLRKAVEILEELREYEKDGKTISL</sequence>
<protein>
    <submittedName>
        <fullName evidence="2">Alkylhydroperoxidase like protein, AhpD family</fullName>
    </submittedName>
</protein>
<keyword evidence="2" id="KW-0575">Peroxidase</keyword>
<dbReference type="Pfam" id="PF02627">
    <property type="entry name" value="CMD"/>
    <property type="match status" value="1"/>
</dbReference>
<dbReference type="STRING" id="416591.Tlet_0155"/>
<reference evidence="2 3" key="1">
    <citation type="submission" date="2007-08" db="EMBL/GenBank/DDBJ databases">
        <title>Complete sequence of Thermotoga lettingae TMO.</title>
        <authorList>
            <consortium name="US DOE Joint Genome Institute"/>
            <person name="Copeland A."/>
            <person name="Lucas S."/>
            <person name="Lapidus A."/>
            <person name="Barry K."/>
            <person name="Glavina del Rio T."/>
            <person name="Dalin E."/>
            <person name="Tice H."/>
            <person name="Pitluck S."/>
            <person name="Foster B."/>
            <person name="Bruce D."/>
            <person name="Schmutz J."/>
            <person name="Larimer F."/>
            <person name="Land M."/>
            <person name="Hauser L."/>
            <person name="Kyrpides N."/>
            <person name="Mikhailova N."/>
            <person name="Nelson K."/>
            <person name="Gogarten J.P."/>
            <person name="Noll K."/>
            <person name="Richardson P."/>
        </authorList>
    </citation>
    <scope>NUCLEOTIDE SEQUENCE [LARGE SCALE GENOMIC DNA]</scope>
    <source>
        <strain evidence="3">ATCC BAA-301 / DSM 14385 / NBRC 107922 / TMO</strain>
    </source>
</reference>
<dbReference type="GO" id="GO:0051920">
    <property type="term" value="F:peroxiredoxin activity"/>
    <property type="evidence" value="ECO:0007669"/>
    <property type="project" value="InterPro"/>
</dbReference>
<feature type="domain" description="Carboxymuconolactone decarboxylase-like" evidence="1">
    <location>
        <begin position="25"/>
        <end position="103"/>
    </location>
</feature>
<evidence type="ECO:0000313" key="2">
    <source>
        <dbReference type="EMBL" id="ABV32725.1"/>
    </source>
</evidence>
<dbReference type="PANTHER" id="PTHR33930">
    <property type="entry name" value="ALKYL HYDROPEROXIDE REDUCTASE AHPD"/>
    <property type="match status" value="1"/>
</dbReference>
<dbReference type="EMBL" id="CP000812">
    <property type="protein sequence ID" value="ABV32725.1"/>
    <property type="molecule type" value="Genomic_DNA"/>
</dbReference>
<organism evidence="2 3">
    <name type="scientific">Pseudothermotoga lettingae (strain ATCC BAA-301 / DSM 14385 / NBRC 107922 / TMO)</name>
    <name type="common">Thermotoga lettingae</name>
    <dbReference type="NCBI Taxonomy" id="416591"/>
    <lineage>
        <taxon>Bacteria</taxon>
        <taxon>Thermotogati</taxon>
        <taxon>Thermotogota</taxon>
        <taxon>Thermotogae</taxon>
        <taxon>Thermotogales</taxon>
        <taxon>Thermotogaceae</taxon>
        <taxon>Pseudothermotoga</taxon>
    </lineage>
</organism>
<dbReference type="PANTHER" id="PTHR33930:SF2">
    <property type="entry name" value="BLR3452 PROTEIN"/>
    <property type="match status" value="1"/>
</dbReference>
<accession>A8F3J1</accession>